<protein>
    <submittedName>
        <fullName evidence="6">Threonine aldolase</fullName>
    </submittedName>
</protein>
<dbReference type="Gene3D" id="3.40.640.10">
    <property type="entry name" value="Type I PLP-dependent aspartate aminotransferase-like (Major domain)"/>
    <property type="match status" value="1"/>
</dbReference>
<dbReference type="PIRSF" id="PIRSF017617">
    <property type="entry name" value="Thr_aldolase"/>
    <property type="match status" value="1"/>
</dbReference>
<comment type="caution">
    <text evidence="6">The sequence shown here is derived from an EMBL/GenBank/DDBJ whole genome shotgun (WGS) entry which is preliminary data.</text>
</comment>
<keyword evidence="4" id="KW-0663">Pyridoxal phosphate</keyword>
<keyword evidence="7" id="KW-1185">Reference proteome</keyword>
<comment type="subunit">
    <text evidence="3">Homotetramer.</text>
</comment>
<sequence length="337" mass="35229">MQDFPIFDSRQAHHVRLADLRSDTVTRPTDAMYACMREAPVGDDGLDGDPTVQALEEAVAAMLGKDAGLYVPTCTMANLLAALAHTRRHEQVLLESTAHMFTTERGGSLLAGLAYTPIEGKAGAMDLDQLEAAVRPGSHRIRVGLIAMETSHNNAGGAVLPLAHMQGVHQIAQGAGASAHIDGARLMNAAAALNLPAATLAQHAESVSLCLSKGLSAPVGAVLAASDAAIARARAYRKMLGGTQRQAGIMAAAGLEALQTMSTRLVDDHSKARALSTRLNGLGAPLPFAAGEPQTNIVQVQVGGTGMSSHQWVKALAELGVLTRPWGEKTIRCVTHR</sequence>
<evidence type="ECO:0000259" key="5">
    <source>
        <dbReference type="Pfam" id="PF01212"/>
    </source>
</evidence>
<gene>
    <name evidence="6" type="ORF">C0Z16_36825</name>
</gene>
<comment type="cofactor">
    <cofactor evidence="1">
        <name>pyridoxal 5'-phosphate</name>
        <dbReference type="ChEBI" id="CHEBI:597326"/>
    </cofactor>
</comment>
<feature type="domain" description="Aromatic amino acid beta-eliminating lyase/threonine aldolase" evidence="5">
    <location>
        <begin position="19"/>
        <end position="300"/>
    </location>
</feature>
<name>A0ABX4UWE9_9BURK</name>
<evidence type="ECO:0000256" key="3">
    <source>
        <dbReference type="ARBA" id="ARBA00011881"/>
    </source>
</evidence>
<dbReference type="InterPro" id="IPR015421">
    <property type="entry name" value="PyrdxlP-dep_Trfase_major"/>
</dbReference>
<dbReference type="InterPro" id="IPR001597">
    <property type="entry name" value="ArAA_b-elim_lyase/Thr_aldolase"/>
</dbReference>
<dbReference type="InterPro" id="IPR023603">
    <property type="entry name" value="Low_specificity_L-TA-like"/>
</dbReference>
<evidence type="ECO:0000313" key="7">
    <source>
        <dbReference type="Proteomes" id="UP000235659"/>
    </source>
</evidence>
<dbReference type="Gene3D" id="3.90.1150.10">
    <property type="entry name" value="Aspartate Aminotransferase, domain 1"/>
    <property type="match status" value="1"/>
</dbReference>
<evidence type="ECO:0000313" key="6">
    <source>
        <dbReference type="EMBL" id="PMS16736.1"/>
    </source>
</evidence>
<dbReference type="SUPFAM" id="SSF53383">
    <property type="entry name" value="PLP-dependent transferases"/>
    <property type="match status" value="1"/>
</dbReference>
<dbReference type="NCBIfam" id="NF041359">
    <property type="entry name" value="GntG_guanitoxin"/>
    <property type="match status" value="1"/>
</dbReference>
<accession>A0ABX4UWE9</accession>
<evidence type="ECO:0000256" key="1">
    <source>
        <dbReference type="ARBA" id="ARBA00001933"/>
    </source>
</evidence>
<dbReference type="PANTHER" id="PTHR48097">
    <property type="entry name" value="L-THREONINE ALDOLASE-RELATED"/>
    <property type="match status" value="1"/>
</dbReference>
<dbReference type="PANTHER" id="PTHR48097:SF9">
    <property type="entry name" value="L-THREONINE ALDOLASE"/>
    <property type="match status" value="1"/>
</dbReference>
<evidence type="ECO:0000256" key="2">
    <source>
        <dbReference type="ARBA" id="ARBA00006966"/>
    </source>
</evidence>
<feature type="non-terminal residue" evidence="6">
    <location>
        <position position="337"/>
    </location>
</feature>
<dbReference type="Pfam" id="PF01212">
    <property type="entry name" value="Beta_elim_lyase"/>
    <property type="match status" value="1"/>
</dbReference>
<organism evidence="6 7">
    <name type="scientific">Paraburkholderia rhynchosiae</name>
    <dbReference type="NCBI Taxonomy" id="487049"/>
    <lineage>
        <taxon>Bacteria</taxon>
        <taxon>Pseudomonadati</taxon>
        <taxon>Pseudomonadota</taxon>
        <taxon>Betaproteobacteria</taxon>
        <taxon>Burkholderiales</taxon>
        <taxon>Burkholderiaceae</taxon>
        <taxon>Paraburkholderia</taxon>
    </lineage>
</organism>
<dbReference type="Proteomes" id="UP000235659">
    <property type="component" value="Unassembled WGS sequence"/>
</dbReference>
<dbReference type="InterPro" id="IPR015422">
    <property type="entry name" value="PyrdxlP-dep_Trfase_small"/>
</dbReference>
<reference evidence="6 7" key="1">
    <citation type="submission" date="2018-01" db="EMBL/GenBank/DDBJ databases">
        <title>Whole genome analyses suggest that Burkholderia sensu lato contains two further novel genera in the rhizoxinica-symbiotica group Mycetohabitans gen. nov., and Trinickia gen. nov.: implications for the evolution of diazotrophy and nodulation in the Burkholderiaceae.</title>
        <authorList>
            <person name="Estrada-de los Santos P."/>
            <person name="Palmer M."/>
            <person name="Chavez-Ramirez B."/>
            <person name="Beukes C."/>
            <person name="Steenkamp E.T."/>
            <person name="Hirsch A.M."/>
            <person name="Manyaka P."/>
            <person name="Maluk M."/>
            <person name="Lafos M."/>
            <person name="Crook M."/>
            <person name="Gross E."/>
            <person name="Simon M.F."/>
            <person name="Bueno dos Reis Junior F."/>
            <person name="Poole P.S."/>
            <person name="Venter S.N."/>
            <person name="James E.K."/>
        </authorList>
    </citation>
    <scope>NUCLEOTIDE SEQUENCE [LARGE SCALE GENOMIC DNA]</scope>
    <source>
        <strain evidence="6 7">WSM 3937</strain>
    </source>
</reference>
<dbReference type="InterPro" id="IPR015424">
    <property type="entry name" value="PyrdxlP-dep_Trfase"/>
</dbReference>
<dbReference type="EMBL" id="PNXY01000086">
    <property type="protein sequence ID" value="PMS16736.1"/>
    <property type="molecule type" value="Genomic_DNA"/>
</dbReference>
<comment type="similarity">
    <text evidence="2">Belongs to the threonine aldolase family.</text>
</comment>
<proteinExistence type="inferred from homology"/>
<evidence type="ECO:0000256" key="4">
    <source>
        <dbReference type="ARBA" id="ARBA00022898"/>
    </source>
</evidence>